<reference evidence="3 4" key="1">
    <citation type="submission" date="2019-01" db="EMBL/GenBank/DDBJ databases">
        <title>Agromyces.</title>
        <authorList>
            <person name="Li J."/>
        </authorList>
    </citation>
    <scope>NUCLEOTIDE SEQUENCE [LARGE SCALE GENOMIC DNA]</scope>
    <source>
        <strain evidence="3 4">DSM 23870</strain>
    </source>
</reference>
<sequence length="325" mass="34838">MRIIVIGATGHIGTYLIPRLVSAGHAVTVVSRGSSAPYGADDAWSRIDVVHADREAEDAAGTFGPRIAALEPDAVIDLICFSEQSAAHLLDSLAGLDTPPHLLHCGTIWTHGLSDALPLRENAVEKRPFGDYGVQKYAIERLLLDQDRVPSTVIHPGHISGPGWDVINPVGNRDHRVWTALATGSALRVPGVGAEAMHHVHADDVAQLFELAVTQPEAAIGYAFHAVARQALTVRGFAERAAAWFGREADLVPGSWEDFRASTDEASANTSWEHLVRNHVCSIVDGVERLGYSPRYSADEAARQSVAWMIEHDGLDVGGATLVGP</sequence>
<evidence type="ECO:0000313" key="2">
    <source>
        <dbReference type="EMBL" id="NYD66308.1"/>
    </source>
</evidence>
<dbReference type="PANTHER" id="PTHR43245">
    <property type="entry name" value="BIFUNCTIONAL POLYMYXIN RESISTANCE PROTEIN ARNA"/>
    <property type="match status" value="1"/>
</dbReference>
<dbReference type="RefSeq" id="WP_129174510.1">
    <property type="nucleotide sequence ID" value="NZ_JACCBI010000001.1"/>
</dbReference>
<dbReference type="Proteomes" id="UP000581087">
    <property type="component" value="Unassembled WGS sequence"/>
</dbReference>
<dbReference type="EMBL" id="SDPM01000004">
    <property type="protein sequence ID" value="RXZ86633.1"/>
    <property type="molecule type" value="Genomic_DNA"/>
</dbReference>
<evidence type="ECO:0000313" key="5">
    <source>
        <dbReference type="Proteomes" id="UP000581087"/>
    </source>
</evidence>
<reference evidence="2 5" key="2">
    <citation type="submission" date="2020-07" db="EMBL/GenBank/DDBJ databases">
        <title>Sequencing the genomes of 1000 actinobacteria strains.</title>
        <authorList>
            <person name="Klenk H.-P."/>
        </authorList>
    </citation>
    <scope>NUCLEOTIDE SEQUENCE [LARGE SCALE GENOMIC DNA]</scope>
    <source>
        <strain evidence="2 5">DSM 23870</strain>
    </source>
</reference>
<dbReference type="InterPro" id="IPR001509">
    <property type="entry name" value="Epimerase_deHydtase"/>
</dbReference>
<protein>
    <submittedName>
        <fullName evidence="3">NAD-dependent epimerase/dehydratase family protein</fullName>
    </submittedName>
    <submittedName>
        <fullName evidence="2">Nucleoside-diphosphate-sugar epimerase</fullName>
    </submittedName>
</protein>
<keyword evidence="4" id="KW-1185">Reference proteome</keyword>
<feature type="domain" description="NAD-dependent epimerase/dehydratase" evidence="1">
    <location>
        <begin position="3"/>
        <end position="218"/>
    </location>
</feature>
<dbReference type="Proteomes" id="UP000292686">
    <property type="component" value="Unassembled WGS sequence"/>
</dbReference>
<gene>
    <name evidence="2" type="ORF">BJ972_000827</name>
    <name evidence="3" type="ORF">ESP50_09595</name>
</gene>
<comment type="caution">
    <text evidence="3">The sequence shown here is derived from an EMBL/GenBank/DDBJ whole genome shotgun (WGS) entry which is preliminary data.</text>
</comment>
<organism evidence="3 4">
    <name type="scientific">Agromyces atrinae</name>
    <dbReference type="NCBI Taxonomy" id="592376"/>
    <lineage>
        <taxon>Bacteria</taxon>
        <taxon>Bacillati</taxon>
        <taxon>Actinomycetota</taxon>
        <taxon>Actinomycetes</taxon>
        <taxon>Micrococcales</taxon>
        <taxon>Microbacteriaceae</taxon>
        <taxon>Agromyces</taxon>
    </lineage>
</organism>
<evidence type="ECO:0000259" key="1">
    <source>
        <dbReference type="Pfam" id="PF01370"/>
    </source>
</evidence>
<dbReference type="AlphaFoldDB" id="A0A4Q2M8G2"/>
<accession>A0A4Q2M8G2</accession>
<dbReference type="EMBL" id="JACCBI010000001">
    <property type="protein sequence ID" value="NYD66308.1"/>
    <property type="molecule type" value="Genomic_DNA"/>
</dbReference>
<evidence type="ECO:0000313" key="4">
    <source>
        <dbReference type="Proteomes" id="UP000292686"/>
    </source>
</evidence>
<evidence type="ECO:0000313" key="3">
    <source>
        <dbReference type="EMBL" id="RXZ86633.1"/>
    </source>
</evidence>
<name>A0A4Q2M8G2_9MICO</name>
<proteinExistence type="predicted"/>
<dbReference type="Gene3D" id="3.40.50.720">
    <property type="entry name" value="NAD(P)-binding Rossmann-like Domain"/>
    <property type="match status" value="1"/>
</dbReference>
<dbReference type="InterPro" id="IPR036291">
    <property type="entry name" value="NAD(P)-bd_dom_sf"/>
</dbReference>
<dbReference type="SUPFAM" id="SSF51735">
    <property type="entry name" value="NAD(P)-binding Rossmann-fold domains"/>
    <property type="match status" value="1"/>
</dbReference>
<dbReference type="InterPro" id="IPR050177">
    <property type="entry name" value="Lipid_A_modif_metabolic_enz"/>
</dbReference>
<dbReference type="OrthoDB" id="9801785at2"/>
<dbReference type="Pfam" id="PF01370">
    <property type="entry name" value="Epimerase"/>
    <property type="match status" value="1"/>
</dbReference>